<feature type="region of interest" description="Disordered" evidence="2">
    <location>
        <begin position="220"/>
        <end position="245"/>
    </location>
</feature>
<feature type="region of interest" description="Disordered" evidence="2">
    <location>
        <begin position="409"/>
        <end position="428"/>
    </location>
</feature>
<feature type="compositionally biased region" description="Basic and acidic residues" evidence="2">
    <location>
        <begin position="327"/>
        <end position="343"/>
    </location>
</feature>
<protein>
    <recommendedName>
        <fullName evidence="3">AMP-activated protein kinase glycogen-binding domain-containing protein</fullName>
    </recommendedName>
</protein>
<dbReference type="CDD" id="cd02859">
    <property type="entry name" value="E_set_AMPKbeta_like_N"/>
    <property type="match status" value="1"/>
</dbReference>
<evidence type="ECO:0000313" key="5">
    <source>
        <dbReference type="Proteomes" id="UP000503462"/>
    </source>
</evidence>
<feature type="compositionally biased region" description="Basic and acidic residues" evidence="2">
    <location>
        <begin position="570"/>
        <end position="586"/>
    </location>
</feature>
<sequence length="721" mass="73425">MSFNFTWAHPAKEVFVTGSFDGWTKSVQLEKHGEIFQKEVPLPHVVDKIYYKFVADGEWIYDHTAKTEEDHEGNLNNVLYPADITHNSANISSVAPGATTTKMAAEQPKTTTTPGAFPITPAADDNKTFSVNPIPASSGPGNPISLPAGEPVPEFNKSAITSGVHDDPELKALDQKVSVAPIPATGGASNPIHLAPGEKVPDASTITANTLQSNVKLDQASYERSDTGAPVLPPPLSPGSEREAAGAPIFGLGTGTLIPESGLPMGVAPASADENVGPTINSVAPTSTTAKLAAAVPIEPRGVPEVVEESQQTAHVSPEASANPEAVADKSALEQELKSKVPEEPATSTSGTFGKSEAGVVGAAAGGLAAAGVAVSAAISSVAPNSTTTGLAGQVPKEERGVPLIVKESQQEAHVSPEASANAEAVREKSQLEQELQSAVTKAPATSESGMFGKSERGITGAIAGGVAAAGAAAAGTAYALRDKTTQATGTDPVSVLPTSVQQKIDGQPAVTSATITNVAEDTGVPRQFALGESPHVPGPSTTSAVPKEVVTSQKEAHVSPEASANTEAVQEKSEVERELLSKVKPDQSQGAPAPSTGAALSATAPSTTTASGTALSAAPSTGAPQLSPIAAAAPIDLDAGAKENKPVSGDVSPMSKPSEPTVTTGVATARIPKDSTPQKRNSFMERFSGTPESSKSATDDADGKKKRKSFGKLKDKFNKP</sequence>
<dbReference type="InterPro" id="IPR050827">
    <property type="entry name" value="CRP1_MDG1_kinase"/>
</dbReference>
<dbReference type="AlphaFoldDB" id="A0A6H0Y0S9"/>
<feature type="compositionally biased region" description="Low complexity" evidence="2">
    <location>
        <begin position="591"/>
        <end position="639"/>
    </location>
</feature>
<keyword evidence="5" id="KW-1185">Reference proteome</keyword>
<dbReference type="PANTHER" id="PTHR10343">
    <property type="entry name" value="5'-AMP-ACTIVATED PROTEIN KINASE , BETA SUBUNIT"/>
    <property type="match status" value="1"/>
</dbReference>
<comment type="similarity">
    <text evidence="1">Belongs to the CRP1/MDG1 family.</text>
</comment>
<feature type="region of interest" description="Disordered" evidence="2">
    <location>
        <begin position="304"/>
        <end position="356"/>
    </location>
</feature>
<evidence type="ECO:0000256" key="2">
    <source>
        <dbReference type="SAM" id="MobiDB-lite"/>
    </source>
</evidence>
<proteinExistence type="inferred from homology"/>
<evidence type="ECO:0000259" key="3">
    <source>
        <dbReference type="Pfam" id="PF16561"/>
    </source>
</evidence>
<evidence type="ECO:0000256" key="1">
    <source>
        <dbReference type="ARBA" id="ARBA00038216"/>
    </source>
</evidence>
<reference evidence="4 5" key="1">
    <citation type="journal article" date="2016" name="Sci. Rep.">
        <title>Peltaster fructicola genome reveals evolution from an invasive phytopathogen to an ectophytic parasite.</title>
        <authorList>
            <person name="Xu C."/>
            <person name="Chen H."/>
            <person name="Gleason M.L."/>
            <person name="Xu J.R."/>
            <person name="Liu H."/>
            <person name="Zhang R."/>
            <person name="Sun G."/>
        </authorList>
    </citation>
    <scope>NUCLEOTIDE SEQUENCE [LARGE SCALE GENOMIC DNA]</scope>
    <source>
        <strain evidence="4 5">LNHT1506</strain>
    </source>
</reference>
<dbReference type="GO" id="GO:0005737">
    <property type="term" value="C:cytoplasm"/>
    <property type="evidence" value="ECO:0007669"/>
    <property type="project" value="TreeGrafter"/>
</dbReference>
<dbReference type="Gene3D" id="2.60.40.10">
    <property type="entry name" value="Immunoglobulins"/>
    <property type="match status" value="1"/>
</dbReference>
<accession>A0A6H0Y0S9</accession>
<feature type="domain" description="AMP-activated protein kinase glycogen-binding" evidence="3">
    <location>
        <begin position="3"/>
        <end position="79"/>
    </location>
</feature>
<dbReference type="GO" id="GO:0007165">
    <property type="term" value="P:signal transduction"/>
    <property type="evidence" value="ECO:0007669"/>
    <property type="project" value="TreeGrafter"/>
</dbReference>
<dbReference type="GO" id="GO:0031588">
    <property type="term" value="C:nucleotide-activated protein kinase complex"/>
    <property type="evidence" value="ECO:0007669"/>
    <property type="project" value="TreeGrafter"/>
</dbReference>
<dbReference type="Pfam" id="PF16561">
    <property type="entry name" value="AMPK1_CBM"/>
    <property type="match status" value="1"/>
</dbReference>
<dbReference type="InterPro" id="IPR013783">
    <property type="entry name" value="Ig-like_fold"/>
</dbReference>
<dbReference type="SUPFAM" id="SSF81296">
    <property type="entry name" value="E set domains"/>
    <property type="match status" value="1"/>
</dbReference>
<organism evidence="4 5">
    <name type="scientific">Peltaster fructicola</name>
    <dbReference type="NCBI Taxonomy" id="286661"/>
    <lineage>
        <taxon>Eukaryota</taxon>
        <taxon>Fungi</taxon>
        <taxon>Dikarya</taxon>
        <taxon>Ascomycota</taxon>
        <taxon>Pezizomycotina</taxon>
        <taxon>Dothideomycetes</taxon>
        <taxon>Dothideomycetes incertae sedis</taxon>
        <taxon>Peltaster</taxon>
    </lineage>
</organism>
<gene>
    <name evidence="4" type="ORF">AMS68_006053</name>
</gene>
<dbReference type="PANTHER" id="PTHR10343:SF81">
    <property type="entry name" value="CRUCIFORM DNA-RECOGNIZING PROTEIN 1-RELATED"/>
    <property type="match status" value="1"/>
</dbReference>
<dbReference type="OrthoDB" id="5873279at2759"/>
<dbReference type="GO" id="GO:0019901">
    <property type="term" value="F:protein kinase binding"/>
    <property type="evidence" value="ECO:0007669"/>
    <property type="project" value="TreeGrafter"/>
</dbReference>
<name>A0A6H0Y0S9_9PEZI</name>
<feature type="region of interest" description="Disordered" evidence="2">
    <location>
        <begin position="529"/>
        <end position="721"/>
    </location>
</feature>
<dbReference type="GO" id="GO:0005634">
    <property type="term" value="C:nucleus"/>
    <property type="evidence" value="ECO:0007669"/>
    <property type="project" value="TreeGrafter"/>
</dbReference>
<dbReference type="Proteomes" id="UP000503462">
    <property type="component" value="Chromosome 4"/>
</dbReference>
<evidence type="ECO:0000313" key="4">
    <source>
        <dbReference type="EMBL" id="QIX00536.1"/>
    </source>
</evidence>
<dbReference type="InterPro" id="IPR032640">
    <property type="entry name" value="AMPK1_CBM"/>
</dbReference>
<dbReference type="EMBL" id="CP051142">
    <property type="protein sequence ID" value="QIX00536.1"/>
    <property type="molecule type" value="Genomic_DNA"/>
</dbReference>
<dbReference type="InterPro" id="IPR014756">
    <property type="entry name" value="Ig_E-set"/>
</dbReference>